<dbReference type="RefSeq" id="WP_217272827.1">
    <property type="nucleotide sequence ID" value="NZ_FSRM01000002.1"/>
</dbReference>
<protein>
    <submittedName>
        <fullName evidence="2">Predicted metal-dependent hydrolase, TIM-barrel fold</fullName>
    </submittedName>
</protein>
<organism evidence="2 3">
    <name type="scientific">Paraburkholderia phenazinium</name>
    <dbReference type="NCBI Taxonomy" id="60549"/>
    <lineage>
        <taxon>Bacteria</taxon>
        <taxon>Pseudomonadati</taxon>
        <taxon>Pseudomonadota</taxon>
        <taxon>Betaproteobacteria</taxon>
        <taxon>Burkholderiales</taxon>
        <taxon>Burkholderiaceae</taxon>
        <taxon>Paraburkholderia</taxon>
    </lineage>
</organism>
<dbReference type="PANTHER" id="PTHR35563">
    <property type="entry name" value="BARREL METAL-DEPENDENT HYDROLASE, PUTATIVE (AFU_ORTHOLOGUE AFUA_1G16240)-RELATED"/>
    <property type="match status" value="1"/>
</dbReference>
<dbReference type="SUPFAM" id="SSF51556">
    <property type="entry name" value="Metallo-dependent hydrolases"/>
    <property type="match status" value="1"/>
</dbReference>
<evidence type="ECO:0000313" key="2">
    <source>
        <dbReference type="EMBL" id="SIO41741.1"/>
    </source>
</evidence>
<proteinExistence type="predicted"/>
<dbReference type="GO" id="GO:0016787">
    <property type="term" value="F:hydrolase activity"/>
    <property type="evidence" value="ECO:0007669"/>
    <property type="project" value="UniProtKB-KW"/>
</dbReference>
<dbReference type="AlphaFoldDB" id="A0A1N6JC04"/>
<reference evidence="2 3" key="1">
    <citation type="submission" date="2016-11" db="EMBL/GenBank/DDBJ databases">
        <authorList>
            <person name="Jaros S."/>
            <person name="Januszkiewicz K."/>
            <person name="Wedrychowicz H."/>
        </authorList>
    </citation>
    <scope>NUCLEOTIDE SEQUENCE [LARGE SCALE GENOMIC DNA]</scope>
    <source>
        <strain evidence="2 3">GAS86</strain>
    </source>
</reference>
<dbReference type="InterPro" id="IPR006680">
    <property type="entry name" value="Amidohydro-rel"/>
</dbReference>
<name>A0A1N6JC04_9BURK</name>
<evidence type="ECO:0000313" key="3">
    <source>
        <dbReference type="Proteomes" id="UP000184693"/>
    </source>
</evidence>
<dbReference type="Gene3D" id="3.20.20.140">
    <property type="entry name" value="Metal-dependent hydrolases"/>
    <property type="match status" value="1"/>
</dbReference>
<dbReference type="Proteomes" id="UP000184693">
    <property type="component" value="Unassembled WGS sequence"/>
</dbReference>
<gene>
    <name evidence="2" type="ORF">SAMN05444168_4165</name>
</gene>
<dbReference type="InterPro" id="IPR032466">
    <property type="entry name" value="Metal_Hydrolase"/>
</dbReference>
<feature type="domain" description="Amidohydrolase-related" evidence="1">
    <location>
        <begin position="20"/>
        <end position="287"/>
    </location>
</feature>
<evidence type="ECO:0000259" key="1">
    <source>
        <dbReference type="Pfam" id="PF04909"/>
    </source>
</evidence>
<dbReference type="EMBL" id="FSRM01000002">
    <property type="protein sequence ID" value="SIO41741.1"/>
    <property type="molecule type" value="Genomic_DNA"/>
</dbReference>
<keyword evidence="2" id="KW-0378">Hydrolase</keyword>
<sequence>MTASNGTPALHATTLPITGIDGHAHVFVHGLALASGRRYAPAYEATLEDYRAMLASLGLSHGVLVQPSFLGTDNSFLLSCLDAHPEQLRGIVVVDPARDIAQIEAWHARGVVGVRANLIGTALPDFGDTVWAPFLERMADLDWHFEVQIEAARLSAIAPAVLASGVHMVVDHFGRFDPALGTGDPGFATLLSLGPTRQVWVKVSGAYRVSPERDDPAAALAAAVSAWPALVREFGVDRLVWGTDWPHTQFEDVQNARLTRDQLESFVDQPDQLRTVLVDTPASLFQFR</sequence>
<dbReference type="PANTHER" id="PTHR35563:SF2">
    <property type="entry name" value="BARREL METAL-DEPENDENT HYDROLASE, PUTATIVE (AFU_ORTHOLOGUE AFUA_1G16240)-RELATED"/>
    <property type="match status" value="1"/>
</dbReference>
<accession>A0A1N6JC04</accession>
<dbReference type="InterPro" id="IPR052358">
    <property type="entry name" value="Aro_Compnd_Degr_Hydrolases"/>
</dbReference>
<dbReference type="Pfam" id="PF04909">
    <property type="entry name" value="Amidohydro_2"/>
    <property type="match status" value="1"/>
</dbReference>